<dbReference type="Proteomes" id="UP000696485">
    <property type="component" value="Unassembled WGS sequence"/>
</dbReference>
<protein>
    <submittedName>
        <fullName evidence="1">Uncharacterized protein</fullName>
    </submittedName>
</protein>
<accession>A0A9P5SAK2</accession>
<keyword evidence="2" id="KW-1185">Reference proteome</keyword>
<comment type="caution">
    <text evidence="1">The sequence shown here is derived from an EMBL/GenBank/DDBJ whole genome shotgun (WGS) entry which is preliminary data.</text>
</comment>
<name>A0A9P5SAK2_9FUNG</name>
<reference evidence="1" key="1">
    <citation type="journal article" date="2020" name="Fungal Divers.">
        <title>Resolving the Mortierellaceae phylogeny through synthesis of multi-gene phylogenetics and phylogenomics.</title>
        <authorList>
            <person name="Vandepol N."/>
            <person name="Liber J."/>
            <person name="Desiro A."/>
            <person name="Na H."/>
            <person name="Kennedy M."/>
            <person name="Barry K."/>
            <person name="Grigoriev I.V."/>
            <person name="Miller A.N."/>
            <person name="O'Donnell K."/>
            <person name="Stajich J.E."/>
            <person name="Bonito G."/>
        </authorList>
    </citation>
    <scope>NUCLEOTIDE SEQUENCE</scope>
    <source>
        <strain evidence="1">NVP1</strain>
    </source>
</reference>
<sequence length="268" mass="30367">MRSSSPSSPTLNQHDVTVCAQVNKFFGNLSTPLVWRTIHTSTLAKLHQLKPPSTRLALRKNNRLVHEVHLVHDPFDISPPHVGVVIHLQTHSACVLRRNLCDPVAENPKLESREVYNQMASRITLNLSHLPLSNYVMYFGATMNARMAPFLLNYLPETVKHLVINEVDNKMHHGAVMEKVLLTMMPPFAHFRARVIFETLECQRASILPKLTLRSLLGKDAIADSVKASSRRTYLSLWRCSKEGPMTATTTTTRHRCDYLETPSLDQC</sequence>
<evidence type="ECO:0000313" key="2">
    <source>
        <dbReference type="Proteomes" id="UP000696485"/>
    </source>
</evidence>
<dbReference type="AlphaFoldDB" id="A0A9P5SAK2"/>
<dbReference type="EMBL" id="JAAAUY010001213">
    <property type="protein sequence ID" value="KAF9323784.1"/>
    <property type="molecule type" value="Genomic_DNA"/>
</dbReference>
<organism evidence="1 2">
    <name type="scientific">Podila minutissima</name>
    <dbReference type="NCBI Taxonomy" id="64525"/>
    <lineage>
        <taxon>Eukaryota</taxon>
        <taxon>Fungi</taxon>
        <taxon>Fungi incertae sedis</taxon>
        <taxon>Mucoromycota</taxon>
        <taxon>Mortierellomycotina</taxon>
        <taxon>Mortierellomycetes</taxon>
        <taxon>Mortierellales</taxon>
        <taxon>Mortierellaceae</taxon>
        <taxon>Podila</taxon>
    </lineage>
</organism>
<evidence type="ECO:0000313" key="1">
    <source>
        <dbReference type="EMBL" id="KAF9323784.1"/>
    </source>
</evidence>
<proteinExistence type="predicted"/>
<gene>
    <name evidence="1" type="ORF">BG006_001157</name>
</gene>